<dbReference type="GO" id="GO:0003677">
    <property type="term" value="F:DNA binding"/>
    <property type="evidence" value="ECO:0007669"/>
    <property type="project" value="UniProtKB-KW"/>
</dbReference>
<dbReference type="PRINTS" id="PR00038">
    <property type="entry name" value="HTHLUXR"/>
</dbReference>
<dbReference type="PROSITE" id="PS50043">
    <property type="entry name" value="HTH_LUXR_2"/>
    <property type="match status" value="1"/>
</dbReference>
<evidence type="ECO:0000313" key="6">
    <source>
        <dbReference type="EMBL" id="PHP65670.1"/>
    </source>
</evidence>
<dbReference type="SMART" id="SM00448">
    <property type="entry name" value="REC"/>
    <property type="match status" value="1"/>
</dbReference>
<protein>
    <submittedName>
        <fullName evidence="6">DNA-binding response regulator</fullName>
    </submittedName>
</protein>
<dbReference type="SUPFAM" id="SSF46894">
    <property type="entry name" value="C-terminal effector domain of the bipartite response regulators"/>
    <property type="match status" value="1"/>
</dbReference>
<dbReference type="GO" id="GO:0006355">
    <property type="term" value="P:regulation of DNA-templated transcription"/>
    <property type="evidence" value="ECO:0007669"/>
    <property type="project" value="InterPro"/>
</dbReference>
<name>A0A2G1QJN5_9HYPH</name>
<dbReference type="InterPro" id="IPR058245">
    <property type="entry name" value="NreC/VraR/RcsB-like_REC"/>
</dbReference>
<dbReference type="AlphaFoldDB" id="A0A2G1QJN5"/>
<dbReference type="InterPro" id="IPR016032">
    <property type="entry name" value="Sig_transdc_resp-reg_C-effctor"/>
</dbReference>
<dbReference type="EMBL" id="PDVP01000013">
    <property type="protein sequence ID" value="PHP65670.1"/>
    <property type="molecule type" value="Genomic_DNA"/>
</dbReference>
<dbReference type="Pfam" id="PF00072">
    <property type="entry name" value="Response_reg"/>
    <property type="match status" value="1"/>
</dbReference>
<dbReference type="SMART" id="SM00421">
    <property type="entry name" value="HTH_LUXR"/>
    <property type="match status" value="1"/>
</dbReference>
<comment type="caution">
    <text evidence="6">The sequence shown here is derived from an EMBL/GenBank/DDBJ whole genome shotgun (WGS) entry which is preliminary data.</text>
</comment>
<dbReference type="GO" id="GO:0000160">
    <property type="term" value="P:phosphorelay signal transduction system"/>
    <property type="evidence" value="ECO:0007669"/>
    <property type="project" value="InterPro"/>
</dbReference>
<dbReference type="InterPro" id="IPR011006">
    <property type="entry name" value="CheY-like_superfamily"/>
</dbReference>
<dbReference type="InterPro" id="IPR039420">
    <property type="entry name" value="WalR-like"/>
</dbReference>
<evidence type="ECO:0000259" key="4">
    <source>
        <dbReference type="PROSITE" id="PS50043"/>
    </source>
</evidence>
<dbReference type="RefSeq" id="WP_099307697.1">
    <property type="nucleotide sequence ID" value="NZ_PDVP01000013.1"/>
</dbReference>
<dbReference type="InterPro" id="IPR001789">
    <property type="entry name" value="Sig_transdc_resp-reg_receiver"/>
</dbReference>
<evidence type="ECO:0000313" key="7">
    <source>
        <dbReference type="Proteomes" id="UP000221168"/>
    </source>
</evidence>
<feature type="domain" description="Response regulatory" evidence="5">
    <location>
        <begin position="6"/>
        <end position="121"/>
    </location>
</feature>
<evidence type="ECO:0000259" key="5">
    <source>
        <dbReference type="PROSITE" id="PS50110"/>
    </source>
</evidence>
<evidence type="ECO:0000256" key="2">
    <source>
        <dbReference type="ARBA" id="ARBA00023125"/>
    </source>
</evidence>
<feature type="modified residue" description="4-aspartylphosphate" evidence="3">
    <location>
        <position position="57"/>
    </location>
</feature>
<dbReference type="PROSITE" id="PS50110">
    <property type="entry name" value="RESPONSE_REGULATORY"/>
    <property type="match status" value="1"/>
</dbReference>
<sequence length="216" mass="22681">MPDAVHVVVADDHPLYRAGVVRTLTEAPDFTVVGEAGSADAAVELVGRQRPAVVLLDISMPGGGIAAAARIADASPDTAIVMLTASEEESDILDALAAGARGYALKGAGAQDLLQILRTVADGGSYVSPSLAGRMLLTMRRDAAKPASQDGLAGLSERERQILDLVSRAMSNKEIGRALDLQEKTVKHYMTGILQKLQVRNRTEAALVATRARDGQ</sequence>
<proteinExistence type="predicted"/>
<organism evidence="6 7">
    <name type="scientific">Zhengella mangrovi</name>
    <dbReference type="NCBI Taxonomy" id="1982044"/>
    <lineage>
        <taxon>Bacteria</taxon>
        <taxon>Pseudomonadati</taxon>
        <taxon>Pseudomonadota</taxon>
        <taxon>Alphaproteobacteria</taxon>
        <taxon>Hyphomicrobiales</taxon>
        <taxon>Notoacmeibacteraceae</taxon>
        <taxon>Zhengella</taxon>
    </lineage>
</organism>
<dbReference type="OrthoDB" id="9814495at2"/>
<dbReference type="CDD" id="cd17535">
    <property type="entry name" value="REC_NarL-like"/>
    <property type="match status" value="1"/>
</dbReference>
<dbReference type="Proteomes" id="UP000221168">
    <property type="component" value="Unassembled WGS sequence"/>
</dbReference>
<keyword evidence="7" id="KW-1185">Reference proteome</keyword>
<dbReference type="CDD" id="cd06170">
    <property type="entry name" value="LuxR_C_like"/>
    <property type="match status" value="1"/>
</dbReference>
<dbReference type="Pfam" id="PF00196">
    <property type="entry name" value="GerE"/>
    <property type="match status" value="1"/>
</dbReference>
<dbReference type="InterPro" id="IPR000792">
    <property type="entry name" value="Tscrpt_reg_LuxR_C"/>
</dbReference>
<evidence type="ECO:0000256" key="3">
    <source>
        <dbReference type="PROSITE-ProRule" id="PRU00169"/>
    </source>
</evidence>
<keyword evidence="1 3" id="KW-0597">Phosphoprotein</keyword>
<dbReference type="SUPFAM" id="SSF52172">
    <property type="entry name" value="CheY-like"/>
    <property type="match status" value="1"/>
</dbReference>
<reference evidence="6 7" key="1">
    <citation type="submission" date="2017-10" db="EMBL/GenBank/DDBJ databases">
        <title>Sedimentibacterium mangrovi gen. nov., sp. nov., a novel member of family Phyllobacteriacea isolated from mangrove sediment.</title>
        <authorList>
            <person name="Liao H."/>
            <person name="Tian Y."/>
        </authorList>
    </citation>
    <scope>NUCLEOTIDE SEQUENCE [LARGE SCALE GENOMIC DNA]</scope>
    <source>
        <strain evidence="6 7">X9-2-2</strain>
    </source>
</reference>
<dbReference type="Gene3D" id="3.40.50.2300">
    <property type="match status" value="1"/>
</dbReference>
<accession>A0A2G1QJN5</accession>
<dbReference type="PANTHER" id="PTHR43214">
    <property type="entry name" value="TWO-COMPONENT RESPONSE REGULATOR"/>
    <property type="match status" value="1"/>
</dbReference>
<feature type="domain" description="HTH luxR-type" evidence="4">
    <location>
        <begin position="148"/>
        <end position="213"/>
    </location>
</feature>
<keyword evidence="2 6" id="KW-0238">DNA-binding</keyword>
<gene>
    <name evidence="6" type="ORF">CSC94_17635</name>
</gene>
<evidence type="ECO:0000256" key="1">
    <source>
        <dbReference type="ARBA" id="ARBA00022553"/>
    </source>
</evidence>